<keyword evidence="1" id="KW-0812">Transmembrane</keyword>
<keyword evidence="4" id="KW-1185">Reference proteome</keyword>
<dbReference type="EMBL" id="JAEHFW010000001">
    <property type="protein sequence ID" value="MBK0377900.1"/>
    <property type="molecule type" value="Genomic_DNA"/>
</dbReference>
<comment type="caution">
    <text evidence="3">The sequence shown here is derived from an EMBL/GenBank/DDBJ whole genome shotgun (WGS) entry which is preliminary data.</text>
</comment>
<dbReference type="CDD" id="cd06259">
    <property type="entry name" value="YdcF-like"/>
    <property type="match status" value="1"/>
</dbReference>
<gene>
    <name evidence="3" type="ORF">I5M19_01170</name>
</gene>
<name>A0A934PRV8_9SPHI</name>
<dbReference type="InterPro" id="IPR003848">
    <property type="entry name" value="DUF218"/>
</dbReference>
<dbReference type="RefSeq" id="WP_200063207.1">
    <property type="nucleotide sequence ID" value="NZ_JAEHFW010000001.1"/>
</dbReference>
<evidence type="ECO:0000313" key="3">
    <source>
        <dbReference type="EMBL" id="MBK0377900.1"/>
    </source>
</evidence>
<accession>A0A934PRV8</accession>
<dbReference type="Pfam" id="PF02698">
    <property type="entry name" value="DUF218"/>
    <property type="match status" value="1"/>
</dbReference>
<sequence>MIVILGNTNDDKGLLSLIAKSRCDTAIALWNIDKTREIVTTGTFGGHFNSTLTKHSEHLKKYLNDNGIPVKNTRISVNSSNTFQDIAGLRDIIRQHRPALIDIITSDFHYGRVKFYCDLILFDKEEIFPYLKEFNIISTTAPVSAAEKKALVDHEKSRMAEIMDFPTEAYTNASAEQKHYDTVSIAMITGQFTAFALGFKFIRETFSQSAVHQWHSVPFFQKIFNLNLFYDKTIFDKLFYIVPLILLLTLFWELYKRAAATARSARRTLRNIERCYSQFGFSLYYSSGHLKDRFFTFKRMLECVYVLMCIMLISEAGLVLSAISFIMYMLFMFKKVDKHKL</sequence>
<feature type="transmembrane region" description="Helical" evidence="1">
    <location>
        <begin position="238"/>
        <end position="255"/>
    </location>
</feature>
<evidence type="ECO:0000256" key="1">
    <source>
        <dbReference type="SAM" id="Phobius"/>
    </source>
</evidence>
<protein>
    <submittedName>
        <fullName evidence="3">YdcF family protein</fullName>
    </submittedName>
</protein>
<keyword evidence="1" id="KW-0472">Membrane</keyword>
<dbReference type="Proteomes" id="UP000613193">
    <property type="component" value="Unassembled WGS sequence"/>
</dbReference>
<reference evidence="3" key="1">
    <citation type="submission" date="2020-12" db="EMBL/GenBank/DDBJ databases">
        <title>Bacterial novel species Mucilaginibacter sp. SD-g isolated from soil.</title>
        <authorList>
            <person name="Jung H.-Y."/>
        </authorList>
    </citation>
    <scope>NUCLEOTIDE SEQUENCE</scope>
    <source>
        <strain evidence="3">SD-g</strain>
    </source>
</reference>
<organism evidence="3 4">
    <name type="scientific">Mucilaginibacter segetis</name>
    <dbReference type="NCBI Taxonomy" id="2793071"/>
    <lineage>
        <taxon>Bacteria</taxon>
        <taxon>Pseudomonadati</taxon>
        <taxon>Bacteroidota</taxon>
        <taxon>Sphingobacteriia</taxon>
        <taxon>Sphingobacteriales</taxon>
        <taxon>Sphingobacteriaceae</taxon>
        <taxon>Mucilaginibacter</taxon>
    </lineage>
</organism>
<dbReference type="AlphaFoldDB" id="A0A934PRV8"/>
<feature type="transmembrane region" description="Helical" evidence="1">
    <location>
        <begin position="303"/>
        <end position="331"/>
    </location>
</feature>
<evidence type="ECO:0000313" key="4">
    <source>
        <dbReference type="Proteomes" id="UP000613193"/>
    </source>
</evidence>
<proteinExistence type="predicted"/>
<evidence type="ECO:0000259" key="2">
    <source>
        <dbReference type="Pfam" id="PF02698"/>
    </source>
</evidence>
<feature type="domain" description="DUF218" evidence="2">
    <location>
        <begin position="2"/>
        <end position="120"/>
    </location>
</feature>
<keyword evidence="1" id="KW-1133">Transmembrane helix</keyword>